<dbReference type="Gene3D" id="3.30.390.30">
    <property type="match status" value="1"/>
</dbReference>
<dbReference type="EMBL" id="NEXF01000343">
    <property type="protein sequence ID" value="PSO07023.1"/>
    <property type="molecule type" value="Genomic_DNA"/>
</dbReference>
<dbReference type="Pfam" id="PF02852">
    <property type="entry name" value="Pyr_redox_dim"/>
    <property type="match status" value="1"/>
</dbReference>
<feature type="domain" description="Pyridine nucleotide-disulphide oxidoreductase dimerisation" evidence="2">
    <location>
        <begin position="2"/>
        <end position="95"/>
    </location>
</feature>
<organism evidence="3 4">
    <name type="scientific">Candidatus Marsarchaeota G2 archaeon BE_D</name>
    <dbReference type="NCBI Taxonomy" id="1978158"/>
    <lineage>
        <taxon>Archaea</taxon>
        <taxon>Candidatus Marsarchaeota</taxon>
        <taxon>Candidatus Marsarchaeota group 2</taxon>
    </lineage>
</organism>
<dbReference type="GO" id="GO:0004148">
    <property type="term" value="F:dihydrolipoyl dehydrogenase (NADH) activity"/>
    <property type="evidence" value="ECO:0007669"/>
    <property type="project" value="TreeGrafter"/>
</dbReference>
<evidence type="ECO:0000256" key="1">
    <source>
        <dbReference type="ARBA" id="ARBA00023027"/>
    </source>
</evidence>
<reference evidence="3 4" key="1">
    <citation type="submission" date="2017-04" db="EMBL/GenBank/DDBJ databases">
        <title>Novel microbial lineages endemic to geothermal iron-oxide mats fill important gaps in the evolutionary history of Archaea.</title>
        <authorList>
            <person name="Jay Z.J."/>
            <person name="Beam J.P."/>
            <person name="Dlakic M."/>
            <person name="Rusch D.B."/>
            <person name="Kozubal M.A."/>
            <person name="Inskeep W.P."/>
        </authorList>
    </citation>
    <scope>NUCLEOTIDE SEQUENCE [LARGE SCALE GENOMIC DNA]</scope>
    <source>
        <strain evidence="3">BE_D</strain>
    </source>
</reference>
<dbReference type="PANTHER" id="PTHR22912:SF151">
    <property type="entry name" value="DIHYDROLIPOYL DEHYDROGENASE, MITOCHONDRIAL"/>
    <property type="match status" value="1"/>
</dbReference>
<evidence type="ECO:0000313" key="3">
    <source>
        <dbReference type="EMBL" id="PSO07023.1"/>
    </source>
</evidence>
<dbReference type="SUPFAM" id="SSF55424">
    <property type="entry name" value="FAD/NAD-linked reductases, dimerisation (C-terminal) domain"/>
    <property type="match status" value="1"/>
</dbReference>
<keyword evidence="1" id="KW-0520">NAD</keyword>
<comment type="caution">
    <text evidence="3">The sequence shown here is derived from an EMBL/GenBank/DDBJ whole genome shotgun (WGS) entry which is preliminary data.</text>
</comment>
<dbReference type="InterPro" id="IPR004099">
    <property type="entry name" value="Pyr_nucl-diS_OxRdtase_dimer"/>
</dbReference>
<dbReference type="InterPro" id="IPR050151">
    <property type="entry name" value="Class-I_Pyr_Nuc-Dis_Oxidored"/>
</dbReference>
<dbReference type="GO" id="GO:0006103">
    <property type="term" value="P:2-oxoglutarate metabolic process"/>
    <property type="evidence" value="ECO:0007669"/>
    <property type="project" value="TreeGrafter"/>
</dbReference>
<evidence type="ECO:0000259" key="2">
    <source>
        <dbReference type="Pfam" id="PF02852"/>
    </source>
</evidence>
<name>A0A2R6C817_9ARCH</name>
<sequence>ESEAVKKYGVDKVLVGVERYQDTAKGEAMGVRDCFAKIIVHADTMKVLGAHIIGPYASTLIQEVVNVMSTPGANLNVLLDSMHIHPALSEVVQRAAGSLASVQEYHHILEHHYGFTTQ</sequence>
<dbReference type="AlphaFoldDB" id="A0A2R6C817"/>
<evidence type="ECO:0000313" key="4">
    <source>
        <dbReference type="Proteomes" id="UP000242015"/>
    </source>
</evidence>
<dbReference type="Proteomes" id="UP000242015">
    <property type="component" value="Unassembled WGS sequence"/>
</dbReference>
<protein>
    <recommendedName>
        <fullName evidence="2">Pyridine nucleotide-disulphide oxidoreductase dimerisation domain-containing protein</fullName>
    </recommendedName>
</protein>
<dbReference type="InterPro" id="IPR016156">
    <property type="entry name" value="FAD/NAD-linked_Rdtase_dimer_sf"/>
</dbReference>
<dbReference type="GO" id="GO:0050660">
    <property type="term" value="F:flavin adenine dinucleotide binding"/>
    <property type="evidence" value="ECO:0007669"/>
    <property type="project" value="TreeGrafter"/>
</dbReference>
<dbReference type="PANTHER" id="PTHR22912">
    <property type="entry name" value="DISULFIDE OXIDOREDUCTASE"/>
    <property type="match status" value="1"/>
</dbReference>
<feature type="non-terminal residue" evidence="3">
    <location>
        <position position="1"/>
    </location>
</feature>
<proteinExistence type="predicted"/>
<gene>
    <name evidence="3" type="ORF">B9Q04_13035</name>
</gene>
<accession>A0A2R6C817</accession>